<evidence type="ECO:0000313" key="9">
    <source>
        <dbReference type="Proteomes" id="UP000886780"/>
    </source>
</evidence>
<dbReference type="AlphaFoldDB" id="A0A9D1W7F8"/>
<feature type="domain" description="Glycoside hydrolase family 3 N-terminal" evidence="7">
    <location>
        <begin position="87"/>
        <end position="416"/>
    </location>
</feature>
<reference evidence="8" key="2">
    <citation type="submission" date="2021-04" db="EMBL/GenBank/DDBJ databases">
        <authorList>
            <person name="Gilroy R."/>
        </authorList>
    </citation>
    <scope>NUCLEOTIDE SEQUENCE</scope>
    <source>
        <strain evidence="8">ChiGjej4B4-12881</strain>
    </source>
</reference>
<keyword evidence="4 8" id="KW-0378">Hydrolase</keyword>
<dbReference type="Pfam" id="PF00933">
    <property type="entry name" value="Glyco_hydro_3"/>
    <property type="match status" value="1"/>
</dbReference>
<sequence>MILILAGSAAWAGIRLLGSQEEAQPGMAVEPETFPGDQGAGGEAETSLGDQGAGGEAETSSGDQNSGGETDKADGLSMAEEKLASMTLEEKAAQLFIITPEALTGYTQVTQAGAATEEALERYPVGGLIYFSGNLESPEQVKAMTAGVQEYGEEITGVPLFLAIDEEGGRVARLGNNPAFPVPQVGPMGEIGASGDPERAYEAGQTIGGYLAEYGFNMDFAPDADVLTEPENTAIGDRSFGSNPETTAEMALRLADGLREQGVMPVFKHFPGHGATAGDTHEGYAQADRTLEELKERELVPFARAAQERVECIMAAHIAVTEVTGIEPASLSPAMLTGVLRNDLGFQGLIVTDALNMGAVTEHYTSGEAAVAALKAGADLLLMPEDFESAYEGVLTAVETGEISEERLNQSVLRILEQKERMDMKNN</sequence>
<dbReference type="GO" id="GO:0005975">
    <property type="term" value="P:carbohydrate metabolic process"/>
    <property type="evidence" value="ECO:0007669"/>
    <property type="project" value="InterPro"/>
</dbReference>
<dbReference type="Proteomes" id="UP000886780">
    <property type="component" value="Unassembled WGS sequence"/>
</dbReference>
<dbReference type="SUPFAM" id="SSF51445">
    <property type="entry name" value="(Trans)glycosidases"/>
    <property type="match status" value="1"/>
</dbReference>
<evidence type="ECO:0000313" key="8">
    <source>
        <dbReference type="EMBL" id="HIX53222.1"/>
    </source>
</evidence>
<evidence type="ECO:0000256" key="6">
    <source>
        <dbReference type="SAM" id="MobiDB-lite"/>
    </source>
</evidence>
<keyword evidence="5" id="KW-0326">Glycosidase</keyword>
<accession>A0A9D1W7F8</accession>
<dbReference type="EMBL" id="DXEU01000191">
    <property type="protein sequence ID" value="HIX53222.1"/>
    <property type="molecule type" value="Genomic_DNA"/>
</dbReference>
<dbReference type="InterPro" id="IPR001764">
    <property type="entry name" value="Glyco_hydro_3_N"/>
</dbReference>
<organism evidence="8 9">
    <name type="scientific">Candidatus Lachnoclostridium stercoripullorum</name>
    <dbReference type="NCBI Taxonomy" id="2838635"/>
    <lineage>
        <taxon>Bacteria</taxon>
        <taxon>Bacillati</taxon>
        <taxon>Bacillota</taxon>
        <taxon>Clostridia</taxon>
        <taxon>Lachnospirales</taxon>
        <taxon>Lachnospiraceae</taxon>
    </lineage>
</organism>
<comment type="catalytic activity">
    <reaction evidence="1">
        <text>Hydrolysis of terminal non-reducing N-acetyl-D-hexosamine residues in N-acetyl-beta-D-hexosaminides.</text>
        <dbReference type="EC" id="3.2.1.52"/>
    </reaction>
</comment>
<gene>
    <name evidence="8" type="ORF">IAA28_10520</name>
</gene>
<dbReference type="GO" id="GO:0009254">
    <property type="term" value="P:peptidoglycan turnover"/>
    <property type="evidence" value="ECO:0007669"/>
    <property type="project" value="TreeGrafter"/>
</dbReference>
<proteinExistence type="inferred from homology"/>
<dbReference type="Gene3D" id="3.20.20.300">
    <property type="entry name" value="Glycoside hydrolase, family 3, N-terminal domain"/>
    <property type="match status" value="1"/>
</dbReference>
<evidence type="ECO:0000256" key="5">
    <source>
        <dbReference type="ARBA" id="ARBA00023295"/>
    </source>
</evidence>
<dbReference type="InterPro" id="IPR050226">
    <property type="entry name" value="NagZ_Beta-hexosaminidase"/>
</dbReference>
<dbReference type="GO" id="GO:0004563">
    <property type="term" value="F:beta-N-acetylhexosaminidase activity"/>
    <property type="evidence" value="ECO:0007669"/>
    <property type="project" value="UniProtKB-EC"/>
</dbReference>
<dbReference type="PANTHER" id="PTHR30480">
    <property type="entry name" value="BETA-HEXOSAMINIDASE-RELATED"/>
    <property type="match status" value="1"/>
</dbReference>
<dbReference type="InterPro" id="IPR017853">
    <property type="entry name" value="GH"/>
</dbReference>
<dbReference type="PANTHER" id="PTHR30480:SF13">
    <property type="entry name" value="BETA-HEXOSAMINIDASE"/>
    <property type="match status" value="1"/>
</dbReference>
<evidence type="ECO:0000259" key="7">
    <source>
        <dbReference type="Pfam" id="PF00933"/>
    </source>
</evidence>
<reference evidence="8" key="1">
    <citation type="journal article" date="2021" name="PeerJ">
        <title>Extensive microbial diversity within the chicken gut microbiome revealed by metagenomics and culture.</title>
        <authorList>
            <person name="Gilroy R."/>
            <person name="Ravi A."/>
            <person name="Getino M."/>
            <person name="Pursley I."/>
            <person name="Horton D.L."/>
            <person name="Alikhan N.F."/>
            <person name="Baker D."/>
            <person name="Gharbi K."/>
            <person name="Hall N."/>
            <person name="Watson M."/>
            <person name="Adriaenssens E.M."/>
            <person name="Foster-Nyarko E."/>
            <person name="Jarju S."/>
            <person name="Secka A."/>
            <person name="Antonio M."/>
            <person name="Oren A."/>
            <person name="Chaudhuri R.R."/>
            <person name="La Ragione R."/>
            <person name="Hildebrand F."/>
            <person name="Pallen M.J."/>
        </authorList>
    </citation>
    <scope>NUCLEOTIDE SEQUENCE</scope>
    <source>
        <strain evidence="8">ChiGjej4B4-12881</strain>
    </source>
</reference>
<dbReference type="PROSITE" id="PS00775">
    <property type="entry name" value="GLYCOSYL_HYDROL_F3"/>
    <property type="match status" value="1"/>
</dbReference>
<feature type="region of interest" description="Disordered" evidence="6">
    <location>
        <begin position="23"/>
        <end position="74"/>
    </location>
</feature>
<name>A0A9D1W7F8_9FIRM</name>
<evidence type="ECO:0000256" key="2">
    <source>
        <dbReference type="ARBA" id="ARBA00005336"/>
    </source>
</evidence>
<protein>
    <recommendedName>
        <fullName evidence="3">beta-N-acetylhexosaminidase</fullName>
        <ecNumber evidence="3">3.2.1.52</ecNumber>
    </recommendedName>
</protein>
<feature type="compositionally biased region" description="Polar residues" evidence="6">
    <location>
        <begin position="58"/>
        <end position="68"/>
    </location>
</feature>
<dbReference type="InterPro" id="IPR036962">
    <property type="entry name" value="Glyco_hydro_3_N_sf"/>
</dbReference>
<evidence type="ECO:0000256" key="1">
    <source>
        <dbReference type="ARBA" id="ARBA00001231"/>
    </source>
</evidence>
<dbReference type="InterPro" id="IPR019800">
    <property type="entry name" value="Glyco_hydro_3_AS"/>
</dbReference>
<evidence type="ECO:0000256" key="3">
    <source>
        <dbReference type="ARBA" id="ARBA00012663"/>
    </source>
</evidence>
<evidence type="ECO:0000256" key="4">
    <source>
        <dbReference type="ARBA" id="ARBA00022801"/>
    </source>
</evidence>
<dbReference type="EC" id="3.2.1.52" evidence="3"/>
<comment type="caution">
    <text evidence="8">The sequence shown here is derived from an EMBL/GenBank/DDBJ whole genome shotgun (WGS) entry which is preliminary data.</text>
</comment>
<comment type="similarity">
    <text evidence="2">Belongs to the glycosyl hydrolase 3 family.</text>
</comment>